<dbReference type="SUPFAM" id="SSF48350">
    <property type="entry name" value="GTPase activation domain, GAP"/>
    <property type="match status" value="2"/>
</dbReference>
<evidence type="ECO:0000256" key="10">
    <source>
        <dbReference type="ARBA" id="ARBA00023157"/>
    </source>
</evidence>
<dbReference type="InterPro" id="IPR015943">
    <property type="entry name" value="WD40/YVTN_repeat-like_dom_sf"/>
</dbReference>
<dbReference type="InterPro" id="IPR001627">
    <property type="entry name" value="Semap_dom"/>
</dbReference>
<dbReference type="Gene3D" id="3.10.20.90">
    <property type="entry name" value="Phosphatidylinositol 3-kinase Catalytic Subunit, Chain A, domain 1"/>
    <property type="match status" value="2"/>
</dbReference>
<dbReference type="GO" id="GO:0007162">
    <property type="term" value="P:negative regulation of cell adhesion"/>
    <property type="evidence" value="ECO:0007669"/>
    <property type="project" value="TreeGrafter"/>
</dbReference>
<dbReference type="Pfam" id="PF20170">
    <property type="entry name" value="Plexin_RBD"/>
    <property type="match status" value="1"/>
</dbReference>
<dbReference type="Gene3D" id="2.60.40.10">
    <property type="entry name" value="Immunoglobulins"/>
    <property type="match status" value="4"/>
</dbReference>
<comment type="similarity">
    <text evidence="2">Belongs to the plexin family.</text>
</comment>
<dbReference type="InterPro" id="IPR031148">
    <property type="entry name" value="Plexin"/>
</dbReference>
<keyword evidence="18" id="KW-1185">Reference proteome</keyword>
<dbReference type="FunFam" id="2.60.40.10:FF:000203">
    <property type="entry name" value="Plexin B2"/>
    <property type="match status" value="1"/>
</dbReference>
<gene>
    <name evidence="17" type="ORF">DERF_010051</name>
</gene>
<feature type="compositionally biased region" description="Low complexity" evidence="15">
    <location>
        <begin position="1627"/>
        <end position="1637"/>
    </location>
</feature>
<evidence type="ECO:0000256" key="4">
    <source>
        <dbReference type="ARBA" id="ARBA00022692"/>
    </source>
</evidence>
<dbReference type="InterPro" id="IPR014756">
    <property type="entry name" value="Ig_E-set"/>
</dbReference>
<feature type="compositionally biased region" description="Pro residues" evidence="15">
    <location>
        <begin position="1926"/>
        <end position="1936"/>
    </location>
</feature>
<dbReference type="Proteomes" id="UP000790347">
    <property type="component" value="Unassembled WGS sequence"/>
</dbReference>
<comment type="caution">
    <text evidence="13">Lacks conserved residue(s) required for the propagation of feature annotation.</text>
</comment>
<feature type="compositionally biased region" description="Polar residues" evidence="15">
    <location>
        <begin position="1748"/>
        <end position="1763"/>
    </location>
</feature>
<evidence type="ECO:0000256" key="1">
    <source>
        <dbReference type="ARBA" id="ARBA00004251"/>
    </source>
</evidence>
<dbReference type="SMART" id="SM00423">
    <property type="entry name" value="PSI"/>
    <property type="match status" value="3"/>
</dbReference>
<evidence type="ECO:0000256" key="12">
    <source>
        <dbReference type="ARBA" id="ARBA00023180"/>
    </source>
</evidence>
<dbReference type="GO" id="GO:0030334">
    <property type="term" value="P:regulation of cell migration"/>
    <property type="evidence" value="ECO:0007669"/>
    <property type="project" value="TreeGrafter"/>
</dbReference>
<evidence type="ECO:0000256" key="6">
    <source>
        <dbReference type="ARBA" id="ARBA00022737"/>
    </source>
</evidence>
<evidence type="ECO:0000256" key="7">
    <source>
        <dbReference type="ARBA" id="ARBA00022902"/>
    </source>
</evidence>
<dbReference type="Pfam" id="PF01403">
    <property type="entry name" value="Sema"/>
    <property type="match status" value="1"/>
</dbReference>
<feature type="compositionally biased region" description="Low complexity" evidence="15">
    <location>
        <begin position="1764"/>
        <end position="1774"/>
    </location>
</feature>
<feature type="compositionally biased region" description="Polar residues" evidence="15">
    <location>
        <begin position="1907"/>
        <end position="1925"/>
    </location>
</feature>
<dbReference type="GO" id="GO:0008360">
    <property type="term" value="P:regulation of cell shape"/>
    <property type="evidence" value="ECO:0007669"/>
    <property type="project" value="TreeGrafter"/>
</dbReference>
<keyword evidence="8" id="KW-1133">Transmembrane helix</keyword>
<evidence type="ECO:0000313" key="17">
    <source>
        <dbReference type="EMBL" id="KAH9511602.1"/>
    </source>
</evidence>
<dbReference type="SMART" id="SM00429">
    <property type="entry name" value="IPT"/>
    <property type="match status" value="3"/>
</dbReference>
<evidence type="ECO:0000256" key="11">
    <source>
        <dbReference type="ARBA" id="ARBA00023170"/>
    </source>
</evidence>
<evidence type="ECO:0000256" key="3">
    <source>
        <dbReference type="ARBA" id="ARBA00022475"/>
    </source>
</evidence>
<dbReference type="InterPro" id="IPR041362">
    <property type="entry name" value="TIG2_plexin"/>
</dbReference>
<dbReference type="GO" id="GO:0097374">
    <property type="term" value="P:sensory neuron axon guidance"/>
    <property type="evidence" value="ECO:0007669"/>
    <property type="project" value="TreeGrafter"/>
</dbReference>
<dbReference type="PROSITE" id="PS51004">
    <property type="entry name" value="SEMA"/>
    <property type="match status" value="1"/>
</dbReference>
<dbReference type="GO" id="GO:0005886">
    <property type="term" value="C:plasma membrane"/>
    <property type="evidence" value="ECO:0007669"/>
    <property type="project" value="UniProtKB-SubCell"/>
</dbReference>
<dbReference type="Gene3D" id="2.130.10.10">
    <property type="entry name" value="YVTN repeat-like/Quinoprotein amine dehydrogenase"/>
    <property type="match status" value="1"/>
</dbReference>
<keyword evidence="7" id="KW-0524">Neurogenesis</keyword>
<dbReference type="InterPro" id="IPR013783">
    <property type="entry name" value="Ig-like_fold"/>
</dbReference>
<reference evidence="17" key="1">
    <citation type="submission" date="2013-05" db="EMBL/GenBank/DDBJ databases">
        <authorList>
            <person name="Yim A.K.Y."/>
            <person name="Chan T.F."/>
            <person name="Ji K.M."/>
            <person name="Liu X.Y."/>
            <person name="Zhou J.W."/>
            <person name="Li R.Q."/>
            <person name="Yang K.Y."/>
            <person name="Li J."/>
            <person name="Li M."/>
            <person name="Law P.T.W."/>
            <person name="Wu Y.L."/>
            <person name="Cai Z.L."/>
            <person name="Qin H."/>
            <person name="Bao Y."/>
            <person name="Leung R.K.K."/>
            <person name="Ng P.K.S."/>
            <person name="Zou J."/>
            <person name="Zhong X.J."/>
            <person name="Ran P.X."/>
            <person name="Zhong N.S."/>
            <person name="Liu Z.G."/>
            <person name="Tsui S.K.W."/>
        </authorList>
    </citation>
    <scope>NUCLEOTIDE SEQUENCE</scope>
    <source>
        <strain evidence="17">Derf</strain>
        <tissue evidence="17">Whole organism</tissue>
    </source>
</reference>
<feature type="region of interest" description="Disordered" evidence="15">
    <location>
        <begin position="2523"/>
        <end position="2564"/>
    </location>
</feature>
<keyword evidence="14" id="KW-0175">Coiled coil</keyword>
<evidence type="ECO:0000256" key="5">
    <source>
        <dbReference type="ARBA" id="ARBA00022729"/>
    </source>
</evidence>
<dbReference type="PANTHER" id="PTHR22625">
    <property type="entry name" value="PLEXIN"/>
    <property type="match status" value="1"/>
</dbReference>
<dbReference type="EMBL" id="ASGP02000004">
    <property type="protein sequence ID" value="KAH9511602.1"/>
    <property type="molecule type" value="Genomic_DNA"/>
</dbReference>
<feature type="compositionally biased region" description="Low complexity" evidence="15">
    <location>
        <begin position="2523"/>
        <end position="2551"/>
    </location>
</feature>
<dbReference type="Pfam" id="PF01437">
    <property type="entry name" value="PSI"/>
    <property type="match status" value="1"/>
</dbReference>
<comment type="caution">
    <text evidence="17">The sequence shown here is derived from an EMBL/GenBank/DDBJ whole genome shotgun (WGS) entry which is preliminary data.</text>
</comment>
<feature type="compositionally biased region" description="Low complexity" evidence="15">
    <location>
        <begin position="1881"/>
        <end position="1906"/>
    </location>
</feature>
<dbReference type="PANTHER" id="PTHR22625:SF44">
    <property type="entry name" value="PLEXIN-B"/>
    <property type="match status" value="1"/>
</dbReference>
<feature type="region of interest" description="Disordered" evidence="15">
    <location>
        <begin position="853"/>
        <end position="873"/>
    </location>
</feature>
<name>A0A922HZ93_DERFA</name>
<keyword evidence="10" id="KW-1015">Disulfide bond</keyword>
<evidence type="ECO:0000313" key="18">
    <source>
        <dbReference type="Proteomes" id="UP000790347"/>
    </source>
</evidence>
<dbReference type="InterPro" id="IPR016201">
    <property type="entry name" value="PSI"/>
</dbReference>
<dbReference type="InterPro" id="IPR036352">
    <property type="entry name" value="Semap_dom_sf"/>
</dbReference>
<dbReference type="SUPFAM" id="SSF101912">
    <property type="entry name" value="Sema domain"/>
    <property type="match status" value="1"/>
</dbReference>
<feature type="region of interest" description="Disordered" evidence="15">
    <location>
        <begin position="2670"/>
        <end position="2704"/>
    </location>
</feature>
<dbReference type="Gene3D" id="1.10.506.10">
    <property type="entry name" value="GTPase Activation - p120gap, domain 1"/>
    <property type="match status" value="3"/>
</dbReference>
<dbReference type="InterPro" id="IPR013548">
    <property type="entry name" value="Plexin_cytoplasmic_RasGAP_dom"/>
</dbReference>
<dbReference type="FunFam" id="2.60.40.10:FF:000868">
    <property type="entry name" value="Plexin D1"/>
    <property type="match status" value="1"/>
</dbReference>
<keyword evidence="6" id="KW-0677">Repeat</keyword>
<dbReference type="InterPro" id="IPR041019">
    <property type="entry name" value="TIG1_plexin"/>
</dbReference>
<dbReference type="InterPro" id="IPR008936">
    <property type="entry name" value="Rho_GTPase_activation_prot"/>
</dbReference>
<keyword evidence="9" id="KW-0472">Membrane</keyword>
<keyword evidence="5" id="KW-0732">Signal</keyword>
<dbReference type="InterPro" id="IPR002165">
    <property type="entry name" value="Plexin_repeat"/>
</dbReference>
<sequence length="2704" mass="305124">MAGNVFNFCNEAVKLNGSIPLRTQASIVFDDGHTILTAIAAGITGQHTVAFLGTNYGSIKKVLLTRGDYGQQFDEITIDPNQPILADLFVDAEQNPRYLIASSPYKVVKFPVETCVQHNSCDQCLQARNPYCGWCSLQKRCTIKSECLYHSNNNNGGGDDNHYSKKSNIDTRHSTTTTTTTTMMTMFEQKSSVFSTPRWLSLETSQCIDFQAIKPEFMARNLFAPVELIINQLPPLPYGANYLCVFEQQGQPIPATVTRNGLICQTPAIQLRPKIPIGHDHINVNVAVRSSETDTDFIHRSFIYFDCSVHKSCKSCVMSAWDCNWCMHENLCTYNTSLCTRRMIVGENSAQNSLIKGVQHCPSFNIEQEIVVPNGQRRELSVEIRNLIPSSDGFQCIIEIEQAKANVQARISDNKIICNELMLSYQEEIGQQRASLTVLWNSDAFIDRTNFTIYKCQYLGAYAGRADCSLCQTRDNKFGCVWCLNQCLYNDQCTDLPIINTCPPPRIDYIHPISGPIEGGTLVSIEGSNLGSSFDEIKDRVSIGGIPCEPIQYNVSIRIVCRTGASMIGPQSAFVIIGNRAGVTRAQEKFQYKIIELIDVNPKIGPQSGGTRIYLSGKNLNIGSNVAIYLDDLPCYVERALASSFQMSCRTSAAPYPSYVVTRLILMIDGANYTLANPFLYTADPTIDRIEPLQSFFSGGRMITVTGSQFTSIQQPRMLVFVPRITQSHHNHHQQKQINHHYPTVWTPTYNGHNNNNNHHHHHHHYIHNNHQQLQQPKMDLNNNPNQGMINIIDQYRLINESVCHPFFLHLVFISNSNIAQICTIHSPIKMLCQSPMINGDLQLLASNLSQTNFRDNNHHHHHHHRDHQHNHRNNNSTLHHIPNQIYLQIGFLMDDTITVLELDKYYPHVDSNMLYVSDPIIYSLNNGQGKSITIGGHNNNDNHNDNVLPFKGDVIIVEGENLAVLLLNEFELNITIGQQRCNLTSVNMRQIICQPPVYPPAPTDELGRRNSIELPAIVLKIGNMRRHLGYIYYSDYFYAGFNDQQFGGGHPPNLDQDSLSRFYHQNHHPSFGGVGAGGGNRFDTVNNNNSFNVELLIVISILIGTILTIVSIIILAAYKNKQTEAEREYKRIQLQMDTLENNVRAECKQAFAELQTDILHSNGLLNIDDLQTIPLPTHDERTFLLRMFFVSGIPWPLPSPPSPPLPAPAAALSSSSSPPALSSLSSTSLTSASSSSMTITSNKVNNIYNMSLDNGGIGSHGGGGHSSSRSLKMMMINNNSQQLLKLNYLNQMYWYYSPYFRNIDNHDKLSLLPIDPQLLMNDFHYNNNHNNNGSQPVENFYTINRSSIINNSNDNNTQQQQNYQRPSIVIEQFEQLLMNRTFLLILIDTLEKQTKKSFSITERMRFASLLMITLLDRMEYSFDIMRQLLSQLIDRFATNKHSTLELIKCNETIVEKMLIDWLSICLYKYAREVSSGPLFLLFSAIKHQIDKGPVDFVTGNSRYSLSEEKLLREQIDYKTLTVHVFLDDKLQQTLPISINRLSNANRINNSNNKQRRWIANQSTSTTLRSINNNRIMKKSIIMDYHQTTTNDHHSINNNNNVDDIIQNHSSSTPVQDFHINGMAVTNNNNNANNNNGRGSGSGSGSGDQTSSTDVTTMTGIDKDNDDDNDDYDDGDGGYYPCRILDCDTITQVKQKIIDSLYRYVPNIERPSINDVQLYWRCLKPRQQQQQQQSTSSTLRRQQINQNIGDYNNGTETSFNSDYQSQNIQQQQQQPAIMTIRSPKNANSNQQSSTTAVLYQDLYGVASLMSKNDADRIYNASRHSNISSLEMADILLDDYDHSTQILTANEAIWRRLNTISHYGITDGAILYLSIRPTKSSSLSLSPSSLYSGNINTTTATNTTATNMKRSNNNNPRKSIQIDSQVQPPPPPPPPPQLQTTVNNYRYHHESNIISSGDGGGVAGNEIYDNSITNDDDDENTEFHLYEQIPADRNSNHDSSFYGYHQDNIYNLSSETSSTRMRPPMAAVINYGSSSLQPQQQQQQRYESYIYHQRSPSIFRPEEIYVTQNGNQRKACGGNTLLTYQTLTNSTPNSSTLFTPNHQSRLLLQPKNQLLSSSTSSYRLNSTTIINNQHHRNNRRSFARNVYDRLSLFMKRTSTPKRQQRRINHTLHNNQRLLMANSDYGQQANNNDNYSTVASSNNQNDEQRQRRRHNIWHLVKPSSLINDCIIGVSGGVSFLQNHNDNDDYDELMNNHKSYSLRNLRTIRQRRALRRRQRHCFTKQFPKTNAKSSSQLAAEAAASAALSSSQMNLEPIINGGGGGGFNNSSVSMNSLAAISTPKTALQPTTTTTTLTTATIANNGSPLSILTTSASSLLASIFCSNSQHQQQQPNDTLNSLSTYLINRSIPEIYLTRLLTTKGTIQQYVDDVFHTIFTVNERLPIAIKWLFDFFDQEAMKNSITDSDILAQWKSNSLILRFWVTILRMPEILFDIQSNISIDVCLDVLAQNLIDTCRHHHNQLIMNDNNNNNNGNGNVSNGSHSSSNNNNNNNDENNGKIFNKDPNNSSSSKLLYARDNANYQKIINEYYKDISLLPSIKESDIIAYMKDVSKTFEGKIHKDKSLDQLLTYCIAYKEQIFQSLSNEPKAQQEHLHLKFETIIYAAMATTTAATTNVGGSHQQHQHQQQPSSSSSSYGCQQQRSNGISR</sequence>
<feature type="region of interest" description="Disordered" evidence="15">
    <location>
        <begin position="1592"/>
        <end position="1674"/>
    </location>
</feature>
<evidence type="ECO:0000256" key="2">
    <source>
        <dbReference type="ARBA" id="ARBA00010297"/>
    </source>
</evidence>
<dbReference type="Pfam" id="PF24317">
    <property type="entry name" value="PSI_Plexin-B"/>
    <property type="match status" value="1"/>
</dbReference>
<keyword evidence="3" id="KW-1003">Cell membrane</keyword>
<dbReference type="SUPFAM" id="SSF103575">
    <property type="entry name" value="Plexin repeat"/>
    <property type="match status" value="1"/>
</dbReference>
<dbReference type="SUPFAM" id="SSF81296">
    <property type="entry name" value="E set domains"/>
    <property type="match status" value="3"/>
</dbReference>
<dbReference type="InterPro" id="IPR002909">
    <property type="entry name" value="IPT_dom"/>
</dbReference>
<proteinExistence type="inferred from homology"/>
<dbReference type="InterPro" id="IPR057533">
    <property type="entry name" value="PSI_Plexin-B"/>
</dbReference>
<accession>A0A922HZ93</accession>
<dbReference type="Pfam" id="PF17960">
    <property type="entry name" value="TIG_plexin"/>
    <property type="match status" value="1"/>
</dbReference>
<dbReference type="InterPro" id="IPR046800">
    <property type="entry name" value="Plexin_RBD"/>
</dbReference>
<dbReference type="Pfam" id="PF24479">
    <property type="entry name" value="PSI_PlexinA-B"/>
    <property type="match status" value="1"/>
</dbReference>
<evidence type="ECO:0000256" key="13">
    <source>
        <dbReference type="PROSITE-ProRule" id="PRU00352"/>
    </source>
</evidence>
<keyword evidence="12" id="KW-0325">Glycoprotein</keyword>
<dbReference type="GO" id="GO:0050772">
    <property type="term" value="P:positive regulation of axonogenesis"/>
    <property type="evidence" value="ECO:0007669"/>
    <property type="project" value="TreeGrafter"/>
</dbReference>
<dbReference type="Pfam" id="PF08337">
    <property type="entry name" value="Plexin_cytopl"/>
    <property type="match status" value="3"/>
</dbReference>
<feature type="compositionally biased region" description="Low complexity" evidence="15">
    <location>
        <begin position="1596"/>
        <end position="1609"/>
    </location>
</feature>
<protein>
    <recommendedName>
        <fullName evidence="16">Sema domain-containing protein</fullName>
    </recommendedName>
</protein>
<organism evidence="17 18">
    <name type="scientific">Dermatophagoides farinae</name>
    <name type="common">American house dust mite</name>
    <dbReference type="NCBI Taxonomy" id="6954"/>
    <lineage>
        <taxon>Eukaryota</taxon>
        <taxon>Metazoa</taxon>
        <taxon>Ecdysozoa</taxon>
        <taxon>Arthropoda</taxon>
        <taxon>Chelicerata</taxon>
        <taxon>Arachnida</taxon>
        <taxon>Acari</taxon>
        <taxon>Acariformes</taxon>
        <taxon>Sarcoptiformes</taxon>
        <taxon>Astigmata</taxon>
        <taxon>Psoroptidia</taxon>
        <taxon>Analgoidea</taxon>
        <taxon>Pyroglyphidae</taxon>
        <taxon>Dermatophagoidinae</taxon>
        <taxon>Dermatophagoides</taxon>
    </lineage>
</organism>
<feature type="compositionally biased region" description="Basic residues" evidence="15">
    <location>
        <begin position="858"/>
        <end position="873"/>
    </location>
</feature>
<keyword evidence="11" id="KW-0675">Receptor</keyword>
<dbReference type="GO" id="GO:0017154">
    <property type="term" value="F:semaphorin receptor activity"/>
    <property type="evidence" value="ECO:0007669"/>
    <property type="project" value="InterPro"/>
</dbReference>
<feature type="compositionally biased region" description="Acidic residues" evidence="15">
    <location>
        <begin position="1664"/>
        <end position="1674"/>
    </location>
</feature>
<dbReference type="Pfam" id="PF01833">
    <property type="entry name" value="TIG"/>
    <property type="match status" value="2"/>
</dbReference>
<evidence type="ECO:0000256" key="15">
    <source>
        <dbReference type="SAM" id="MobiDB-lite"/>
    </source>
</evidence>
<evidence type="ECO:0000256" key="14">
    <source>
        <dbReference type="SAM" id="Coils"/>
    </source>
</evidence>
<feature type="region of interest" description="Disordered" evidence="15">
    <location>
        <begin position="1748"/>
        <end position="1775"/>
    </location>
</feature>
<dbReference type="GO" id="GO:0008045">
    <property type="term" value="P:motor neuron axon guidance"/>
    <property type="evidence" value="ECO:0007669"/>
    <property type="project" value="TreeGrafter"/>
</dbReference>
<comment type="subcellular location">
    <subcellularLocation>
        <location evidence="1">Cell membrane</location>
        <topology evidence="1">Single-pass type I membrane protein</topology>
    </subcellularLocation>
</comment>
<evidence type="ECO:0000259" key="16">
    <source>
        <dbReference type="PROSITE" id="PS51004"/>
    </source>
</evidence>
<dbReference type="GO" id="GO:0002116">
    <property type="term" value="C:semaphorin receptor complex"/>
    <property type="evidence" value="ECO:0007669"/>
    <property type="project" value="TreeGrafter"/>
</dbReference>
<feature type="compositionally biased region" description="Polar residues" evidence="15">
    <location>
        <begin position="1648"/>
        <end position="1659"/>
    </location>
</feature>
<evidence type="ECO:0000256" key="8">
    <source>
        <dbReference type="ARBA" id="ARBA00022989"/>
    </source>
</evidence>
<evidence type="ECO:0000256" key="9">
    <source>
        <dbReference type="ARBA" id="ARBA00023136"/>
    </source>
</evidence>
<feature type="coiled-coil region" evidence="14">
    <location>
        <begin position="1116"/>
        <end position="1150"/>
    </location>
</feature>
<feature type="region of interest" description="Disordered" evidence="15">
    <location>
        <begin position="1881"/>
        <end position="1940"/>
    </location>
</feature>
<reference evidence="17" key="2">
    <citation type="journal article" date="2022" name="Res Sq">
        <title>Comparative Genomics Reveals Insights into the Divergent Evolution of Astigmatic Mites and Household Pest Adaptations.</title>
        <authorList>
            <person name="Xiong Q."/>
            <person name="Wan A.T.-Y."/>
            <person name="Liu X.-Y."/>
            <person name="Fung C.S.-H."/>
            <person name="Xiao X."/>
            <person name="Malainual N."/>
            <person name="Hou J."/>
            <person name="Wang L."/>
            <person name="Wang M."/>
            <person name="Yang K."/>
            <person name="Cui Y."/>
            <person name="Leung E."/>
            <person name="Nong W."/>
            <person name="Shin S.-K."/>
            <person name="Au S."/>
            <person name="Jeong K.Y."/>
            <person name="Chew F.T."/>
            <person name="Hui J."/>
            <person name="Leung T.F."/>
            <person name="Tungtrongchitr A."/>
            <person name="Zhong N."/>
            <person name="Liu Z."/>
            <person name="Tsui S."/>
        </authorList>
    </citation>
    <scope>NUCLEOTIDE SEQUENCE</scope>
    <source>
        <strain evidence="17">Derf</strain>
        <tissue evidence="17">Whole organism</tissue>
    </source>
</reference>
<feature type="domain" description="Sema" evidence="16">
    <location>
        <begin position="1"/>
        <end position="112"/>
    </location>
</feature>
<dbReference type="Pfam" id="PF18020">
    <property type="entry name" value="TIG_2"/>
    <property type="match status" value="1"/>
</dbReference>
<keyword evidence="4" id="KW-0812">Transmembrane</keyword>